<feature type="non-terminal residue" evidence="1">
    <location>
        <position position="1"/>
    </location>
</feature>
<dbReference type="AlphaFoldDB" id="X1E3W5"/>
<reference evidence="1" key="1">
    <citation type="journal article" date="2014" name="Front. Microbiol.">
        <title>High frequency of phylogenetically diverse reductive dehalogenase-homologous genes in deep subseafloor sedimentary metagenomes.</title>
        <authorList>
            <person name="Kawai M."/>
            <person name="Futagami T."/>
            <person name="Toyoda A."/>
            <person name="Takaki Y."/>
            <person name="Nishi S."/>
            <person name="Hori S."/>
            <person name="Arai W."/>
            <person name="Tsubouchi T."/>
            <person name="Morono Y."/>
            <person name="Uchiyama I."/>
            <person name="Ito T."/>
            <person name="Fujiyama A."/>
            <person name="Inagaki F."/>
            <person name="Takami H."/>
        </authorList>
    </citation>
    <scope>NUCLEOTIDE SEQUENCE</scope>
    <source>
        <strain evidence="1">Expedition CK06-06</strain>
    </source>
</reference>
<evidence type="ECO:0000313" key="1">
    <source>
        <dbReference type="EMBL" id="GAH03353.1"/>
    </source>
</evidence>
<organism evidence="1">
    <name type="scientific">marine sediment metagenome</name>
    <dbReference type="NCBI Taxonomy" id="412755"/>
    <lineage>
        <taxon>unclassified sequences</taxon>
        <taxon>metagenomes</taxon>
        <taxon>ecological metagenomes</taxon>
    </lineage>
</organism>
<name>X1E3W5_9ZZZZ</name>
<protein>
    <submittedName>
        <fullName evidence="1">Uncharacterized protein</fullName>
    </submittedName>
</protein>
<gene>
    <name evidence="1" type="ORF">S01H4_41997</name>
</gene>
<comment type="caution">
    <text evidence="1">The sequence shown here is derived from an EMBL/GenBank/DDBJ whole genome shotgun (WGS) entry which is preliminary data.</text>
</comment>
<sequence length="66" mass="7626">THSCEEDLNTLLPNPKVKIIKEIIEKTTKYLLNSPFLRIVLITEILKLYPIKLNHLGTSENFFEAS</sequence>
<accession>X1E3W5</accession>
<dbReference type="EMBL" id="BART01023017">
    <property type="protein sequence ID" value="GAH03353.1"/>
    <property type="molecule type" value="Genomic_DNA"/>
</dbReference>
<proteinExistence type="predicted"/>